<name>A0A9D4G8U2_DREPO</name>
<dbReference type="EMBL" id="JAIWYP010000006">
    <property type="protein sequence ID" value="KAH3810868.1"/>
    <property type="molecule type" value="Genomic_DNA"/>
</dbReference>
<dbReference type="Proteomes" id="UP000828390">
    <property type="component" value="Unassembled WGS sequence"/>
</dbReference>
<comment type="caution">
    <text evidence="1">The sequence shown here is derived from an EMBL/GenBank/DDBJ whole genome shotgun (WGS) entry which is preliminary data.</text>
</comment>
<sequence length="58" mass="6522">MWNSSTHRAETTFQVSATRDGKVDKDKEIYVHFKPIFTGDASPAFNNYQVPFVQVGAS</sequence>
<reference evidence="1" key="1">
    <citation type="journal article" date="2019" name="bioRxiv">
        <title>The Genome of the Zebra Mussel, Dreissena polymorpha: A Resource for Invasive Species Research.</title>
        <authorList>
            <person name="McCartney M.A."/>
            <person name="Auch B."/>
            <person name="Kono T."/>
            <person name="Mallez S."/>
            <person name="Zhang Y."/>
            <person name="Obille A."/>
            <person name="Becker A."/>
            <person name="Abrahante J.E."/>
            <person name="Garbe J."/>
            <person name="Badalamenti J.P."/>
            <person name="Herman A."/>
            <person name="Mangelson H."/>
            <person name="Liachko I."/>
            <person name="Sullivan S."/>
            <person name="Sone E.D."/>
            <person name="Koren S."/>
            <person name="Silverstein K.A.T."/>
            <person name="Beckman K.B."/>
            <person name="Gohl D.M."/>
        </authorList>
    </citation>
    <scope>NUCLEOTIDE SEQUENCE</scope>
    <source>
        <strain evidence="1">Duluth1</strain>
        <tissue evidence="1">Whole animal</tissue>
    </source>
</reference>
<dbReference type="AlphaFoldDB" id="A0A9D4G8U2"/>
<organism evidence="1 2">
    <name type="scientific">Dreissena polymorpha</name>
    <name type="common">Zebra mussel</name>
    <name type="synonym">Mytilus polymorpha</name>
    <dbReference type="NCBI Taxonomy" id="45954"/>
    <lineage>
        <taxon>Eukaryota</taxon>
        <taxon>Metazoa</taxon>
        <taxon>Spiralia</taxon>
        <taxon>Lophotrochozoa</taxon>
        <taxon>Mollusca</taxon>
        <taxon>Bivalvia</taxon>
        <taxon>Autobranchia</taxon>
        <taxon>Heteroconchia</taxon>
        <taxon>Euheterodonta</taxon>
        <taxon>Imparidentia</taxon>
        <taxon>Neoheterodontei</taxon>
        <taxon>Myida</taxon>
        <taxon>Dreissenoidea</taxon>
        <taxon>Dreissenidae</taxon>
        <taxon>Dreissena</taxon>
    </lineage>
</organism>
<evidence type="ECO:0000313" key="1">
    <source>
        <dbReference type="EMBL" id="KAH3810868.1"/>
    </source>
</evidence>
<accession>A0A9D4G8U2</accession>
<keyword evidence="2" id="KW-1185">Reference proteome</keyword>
<reference evidence="1" key="2">
    <citation type="submission" date="2020-11" db="EMBL/GenBank/DDBJ databases">
        <authorList>
            <person name="McCartney M.A."/>
            <person name="Auch B."/>
            <person name="Kono T."/>
            <person name="Mallez S."/>
            <person name="Becker A."/>
            <person name="Gohl D.M."/>
            <person name="Silverstein K.A.T."/>
            <person name="Koren S."/>
            <person name="Bechman K.B."/>
            <person name="Herman A."/>
            <person name="Abrahante J.E."/>
            <person name="Garbe J."/>
        </authorList>
    </citation>
    <scope>NUCLEOTIDE SEQUENCE</scope>
    <source>
        <strain evidence="1">Duluth1</strain>
        <tissue evidence="1">Whole animal</tissue>
    </source>
</reference>
<protein>
    <submittedName>
        <fullName evidence="1">Uncharacterized protein</fullName>
    </submittedName>
</protein>
<proteinExistence type="predicted"/>
<gene>
    <name evidence="1" type="ORF">DPMN_139266</name>
</gene>
<evidence type="ECO:0000313" key="2">
    <source>
        <dbReference type="Proteomes" id="UP000828390"/>
    </source>
</evidence>